<keyword evidence="2" id="KW-0808">Transferase</keyword>
<dbReference type="GO" id="GO:0008080">
    <property type="term" value="F:N-acetyltransferase activity"/>
    <property type="evidence" value="ECO:0007669"/>
    <property type="project" value="InterPro"/>
</dbReference>
<dbReference type="Pfam" id="PF00583">
    <property type="entry name" value="Acetyltransf_1"/>
    <property type="match status" value="1"/>
</dbReference>
<feature type="domain" description="N-acetyltransferase" evidence="1">
    <location>
        <begin position="125"/>
        <end position="275"/>
    </location>
</feature>
<comment type="caution">
    <text evidence="2">The sequence shown here is derived from an EMBL/GenBank/DDBJ whole genome shotgun (WGS) entry which is preliminary data.</text>
</comment>
<dbReference type="InterPro" id="IPR016181">
    <property type="entry name" value="Acyl_CoA_acyltransferase"/>
</dbReference>
<dbReference type="RefSeq" id="WP_061521252.1">
    <property type="nucleotide sequence ID" value="NZ_JARLZY010000005.1"/>
</dbReference>
<protein>
    <submittedName>
        <fullName evidence="2">Acetyltransferase</fullName>
    </submittedName>
</protein>
<evidence type="ECO:0000313" key="2">
    <source>
        <dbReference type="EMBL" id="KXZ21901.1"/>
    </source>
</evidence>
<sequence length="275" mass="31351">MTKELKGEGVFAEIDADRFNERIRVIRYEGNITELVPAVLAEAEKEGAQKVIVFAKRRDEPELFKRLFVTEGVIDGYYMGREAAVMVRYLAEKRRQTDSYLKEDEIVDRLYEKPPRGMNQTETALTLRKAEAKDASQLSLLYQKVFLTYPTPIFDPSYIEKTMKENTVYYAVFDEDRLIGAASADINPLLGHAEMTDCAVLSVFRGNSVTARLFEALEQELAGRGIFHLFSLSRALSYGMNAVLYQAGYSYRGRLVNNCRISEGLENMNVWCKTL</sequence>
<evidence type="ECO:0000259" key="1">
    <source>
        <dbReference type="PROSITE" id="PS51186"/>
    </source>
</evidence>
<dbReference type="InterPro" id="IPR000182">
    <property type="entry name" value="GNAT_dom"/>
</dbReference>
<keyword evidence="3" id="KW-1185">Reference proteome</keyword>
<dbReference type="InterPro" id="IPR022525">
    <property type="entry name" value="GNAT_AblB"/>
</dbReference>
<gene>
    <name evidence="2" type="ORF">AXI58_12105</name>
</gene>
<dbReference type="Proteomes" id="UP000075430">
    <property type="component" value="Unassembled WGS sequence"/>
</dbReference>
<evidence type="ECO:0000313" key="3">
    <source>
        <dbReference type="Proteomes" id="UP000075430"/>
    </source>
</evidence>
<dbReference type="CDD" id="cd04301">
    <property type="entry name" value="NAT_SF"/>
    <property type="match status" value="1"/>
</dbReference>
<dbReference type="SUPFAM" id="SSF55729">
    <property type="entry name" value="Acyl-CoA N-acyltransferases (Nat)"/>
    <property type="match status" value="1"/>
</dbReference>
<reference evidence="3" key="1">
    <citation type="submission" date="2016-02" db="EMBL/GenBank/DDBJ databases">
        <authorList>
            <person name="Dunlap C."/>
        </authorList>
    </citation>
    <scope>NUCLEOTIDE SEQUENCE [LARGE SCALE GENOMIC DNA]</scope>
    <source>
        <strain evidence="3">NRRL B-41092</strain>
    </source>
</reference>
<dbReference type="EMBL" id="LSBA01000006">
    <property type="protein sequence ID" value="KXZ21901.1"/>
    <property type="molecule type" value="Genomic_DNA"/>
</dbReference>
<accession>A0A150F9Y0</accession>
<dbReference type="AlphaFoldDB" id="A0A150F9Y0"/>
<dbReference type="Gene3D" id="3.40.630.30">
    <property type="match status" value="1"/>
</dbReference>
<dbReference type="PROSITE" id="PS51186">
    <property type="entry name" value="GNAT"/>
    <property type="match status" value="1"/>
</dbReference>
<dbReference type="STRING" id="1793963.AXI58_12105"/>
<organism evidence="2 3">
    <name type="scientific">Bacillus nakamurai</name>
    <dbReference type="NCBI Taxonomy" id="1793963"/>
    <lineage>
        <taxon>Bacteria</taxon>
        <taxon>Bacillati</taxon>
        <taxon>Bacillota</taxon>
        <taxon>Bacilli</taxon>
        <taxon>Bacillales</taxon>
        <taxon>Bacillaceae</taxon>
        <taxon>Bacillus</taxon>
    </lineage>
</organism>
<proteinExistence type="predicted"/>
<name>A0A150F9Y0_9BACI</name>
<dbReference type="NCBIfam" id="TIGR03827">
    <property type="entry name" value="GNAT_ablB"/>
    <property type="match status" value="1"/>
</dbReference>